<organism evidence="3 4">
    <name type="scientific">Rathayibacter oskolensis</name>
    <dbReference type="NCBI Taxonomy" id="1891671"/>
    <lineage>
        <taxon>Bacteria</taxon>
        <taxon>Bacillati</taxon>
        <taxon>Actinomycetota</taxon>
        <taxon>Actinomycetes</taxon>
        <taxon>Micrococcales</taxon>
        <taxon>Microbacteriaceae</taxon>
        <taxon>Rathayibacter</taxon>
    </lineage>
</organism>
<dbReference type="STRING" id="1891671.SAMN06295885_3600"/>
<gene>
    <name evidence="3" type="ORF">SAMN06295885_3600</name>
</gene>
<proteinExistence type="predicted"/>
<feature type="transmembrane region" description="Helical" evidence="1">
    <location>
        <begin position="302"/>
        <end position="321"/>
    </location>
</feature>
<dbReference type="EMBL" id="FXBM01000004">
    <property type="protein sequence ID" value="SMH50663.1"/>
    <property type="molecule type" value="Genomic_DNA"/>
</dbReference>
<dbReference type="RefSeq" id="WP_085477991.1">
    <property type="nucleotide sequence ID" value="NZ_FXBM01000004.1"/>
</dbReference>
<keyword evidence="1" id="KW-0812">Transmembrane</keyword>
<name>A0A1X7PH51_9MICO</name>
<evidence type="ECO:0000256" key="1">
    <source>
        <dbReference type="SAM" id="Phobius"/>
    </source>
</evidence>
<feature type="chain" id="PRO_5010879063" description="DUF916 domain-containing protein" evidence="2">
    <location>
        <begin position="34"/>
        <end position="349"/>
    </location>
</feature>
<accession>A0A1X7PH51</accession>
<keyword evidence="1" id="KW-1133">Transmembrane helix</keyword>
<reference evidence="4" key="1">
    <citation type="submission" date="2017-04" db="EMBL/GenBank/DDBJ databases">
        <authorList>
            <person name="Varghese N."/>
            <person name="Submissions S."/>
        </authorList>
    </citation>
    <scope>NUCLEOTIDE SEQUENCE [LARGE SCALE GENOMIC DNA]</scope>
    <source>
        <strain evidence="4">VKM Ac-2121</strain>
    </source>
</reference>
<evidence type="ECO:0008006" key="5">
    <source>
        <dbReference type="Google" id="ProtNLM"/>
    </source>
</evidence>
<feature type="signal peptide" evidence="2">
    <location>
        <begin position="1"/>
        <end position="33"/>
    </location>
</feature>
<keyword evidence="2" id="KW-0732">Signal</keyword>
<evidence type="ECO:0000256" key="2">
    <source>
        <dbReference type="SAM" id="SignalP"/>
    </source>
</evidence>
<dbReference type="OrthoDB" id="4336304at2"/>
<protein>
    <recommendedName>
        <fullName evidence="5">DUF916 domain-containing protein</fullName>
    </recommendedName>
</protein>
<keyword evidence="1" id="KW-0472">Membrane</keyword>
<dbReference type="AlphaFoldDB" id="A0A1X7PH51"/>
<dbReference type="Proteomes" id="UP000193711">
    <property type="component" value="Unassembled WGS sequence"/>
</dbReference>
<evidence type="ECO:0000313" key="3">
    <source>
        <dbReference type="EMBL" id="SMH50663.1"/>
    </source>
</evidence>
<evidence type="ECO:0000313" key="4">
    <source>
        <dbReference type="Proteomes" id="UP000193711"/>
    </source>
</evidence>
<keyword evidence="4" id="KW-1185">Reference proteome</keyword>
<sequence>MTDQRRSPLLPLHLLLALVVAALALGTAPPALADESRISWAVSPATDGAPDSRSWIELDLDPGAVAEEQAAVSNLSDQTVTFRIDAADGYFTDTGRFTMLPSDQESVDAGTWISAPESVTIEPGGVAVVPFTVTVPDNAEPGDHAAGLAASLVSVGADAGGSSVGVESRIGFRVMTRVTGEVSPAVEIESVATDYRLSWNPLEPGTLSVDTEIVNTGNVRLLLDGTVSALGATAPLVAEDASAQELLPGDRRTVSVALDGVWPLFAVGTDVTVAPTVVTPDGVDPVELAPVTASATVLAVPLPQLIVLLGVALILAAVLAGRSRSRRRIEQLVREAKEEGLREGAGAAR</sequence>